<dbReference type="SUPFAM" id="SSF53098">
    <property type="entry name" value="Ribonuclease H-like"/>
    <property type="match status" value="1"/>
</dbReference>
<sequence>MTMLRISKNDLLVLDNVRHEIVHVGKVGVEIRSLDRNRRSAMRTHDDLASLYFDDRLGIEREVAARLPRNLARVITRDPDSFPEKDQREGWRRYEYVALCDRFFTEQPRTGRPRASRTIAGYARIGRVCAWMRRREQARLAGRPARSSALEMVSGSALRQWHRNWVDSGRASSVLIPQHEAKGGVSQLSKQVAQIIAEDVDKFWLTQAKVPLRTVYAHIVHRLREHPCGLPVPSESTVRRWVQKNVDGYTKMRRREGQKRADQKFRAIASGPVTIRPLQNVEFDHTQLDVLVVKDPILAGEGRGAGLARPWLTAAICRTTRMIFGFYLGFERPSWVSIMNAMRMGVLPKESLLLGTGVENAWPVHGVPEVVICDNGKEFHSNSLQAAAAHLGFEIRYAPVRKPHLKGRIERFLGEVARDFLAFVPGKTFESVAARGDGRPESNPYPSLDDLQRQFLVWLVDVRHGSPHRGLAGMAPLQKWEAVSGYGVRMPPKVSDLTAYLGQVVDSSIQRKGIEFMGLFYQSKELSLLKKTSRDKGRKWSVKIDPYDLSHVFVLDEDESRWLLVPSMDTELTDGLTASEYRRIVTEARAMTKFGQKVLADTLLRARRKLLDEGLKMGAAKGVVTAADREWLEVNSVAPAVFVGNSQAQRDSENLRRLSGQAKRKASSAGKGLRKADGNSSASARPDPEVPQQPEDKGDGASTIGNATSGIAARDPGRRKRNSGEI</sequence>
<dbReference type="Gene3D" id="1.10.10.60">
    <property type="entry name" value="Homeodomain-like"/>
    <property type="match status" value="1"/>
</dbReference>
<feature type="region of interest" description="Disordered" evidence="1">
    <location>
        <begin position="648"/>
        <end position="726"/>
    </location>
</feature>
<evidence type="ECO:0000256" key="1">
    <source>
        <dbReference type="SAM" id="MobiDB-lite"/>
    </source>
</evidence>
<dbReference type="InterPro" id="IPR012337">
    <property type="entry name" value="RNaseH-like_sf"/>
</dbReference>
<dbReference type="Pfam" id="PF09299">
    <property type="entry name" value="Mu-transpos_C"/>
    <property type="match status" value="1"/>
</dbReference>
<accession>A0A0F9REX8</accession>
<dbReference type="PANTHER" id="PTHR35004:SF6">
    <property type="entry name" value="TRANSPOSASE"/>
    <property type="match status" value="1"/>
</dbReference>
<protein>
    <recommendedName>
        <fullName evidence="2">Integrase catalytic domain-containing protein</fullName>
    </recommendedName>
</protein>
<feature type="domain" description="Integrase catalytic" evidence="2">
    <location>
        <begin position="273"/>
        <end position="484"/>
    </location>
</feature>
<comment type="caution">
    <text evidence="3">The sequence shown here is derived from an EMBL/GenBank/DDBJ whole genome shotgun (WGS) entry which is preliminary data.</text>
</comment>
<evidence type="ECO:0000313" key="3">
    <source>
        <dbReference type="EMBL" id="KKN23646.1"/>
    </source>
</evidence>
<organism evidence="3">
    <name type="scientific">marine sediment metagenome</name>
    <dbReference type="NCBI Taxonomy" id="412755"/>
    <lineage>
        <taxon>unclassified sequences</taxon>
        <taxon>metagenomes</taxon>
        <taxon>ecological metagenomes</taxon>
    </lineage>
</organism>
<dbReference type="InterPro" id="IPR001584">
    <property type="entry name" value="Integrase_cat-core"/>
</dbReference>
<dbReference type="EMBL" id="LAZR01002952">
    <property type="protein sequence ID" value="KKN23646.1"/>
    <property type="molecule type" value="Genomic_DNA"/>
</dbReference>
<dbReference type="InterPro" id="IPR036397">
    <property type="entry name" value="RNaseH_sf"/>
</dbReference>
<gene>
    <name evidence="3" type="ORF">LCGC14_0902860</name>
</gene>
<feature type="compositionally biased region" description="Basic residues" evidence="1">
    <location>
        <begin position="717"/>
        <end position="726"/>
    </location>
</feature>
<evidence type="ECO:0000259" key="2">
    <source>
        <dbReference type="PROSITE" id="PS50994"/>
    </source>
</evidence>
<dbReference type="InterPro" id="IPR015378">
    <property type="entry name" value="Transposase-like_Mu_C"/>
</dbReference>
<dbReference type="Gene3D" id="3.30.420.10">
    <property type="entry name" value="Ribonuclease H-like superfamily/Ribonuclease H"/>
    <property type="match status" value="1"/>
</dbReference>
<proteinExistence type="predicted"/>
<dbReference type="PROSITE" id="PS50994">
    <property type="entry name" value="INTEGRASE"/>
    <property type="match status" value="1"/>
</dbReference>
<dbReference type="PANTHER" id="PTHR35004">
    <property type="entry name" value="TRANSPOSASE RV3428C-RELATED"/>
    <property type="match status" value="1"/>
</dbReference>
<reference evidence="3" key="1">
    <citation type="journal article" date="2015" name="Nature">
        <title>Complex archaea that bridge the gap between prokaryotes and eukaryotes.</title>
        <authorList>
            <person name="Spang A."/>
            <person name="Saw J.H."/>
            <person name="Jorgensen S.L."/>
            <person name="Zaremba-Niedzwiedzka K."/>
            <person name="Martijn J."/>
            <person name="Lind A.E."/>
            <person name="van Eijk R."/>
            <person name="Schleper C."/>
            <person name="Guy L."/>
            <person name="Ettema T.J."/>
        </authorList>
    </citation>
    <scope>NUCLEOTIDE SEQUENCE</scope>
</reference>
<name>A0A0F9REX8_9ZZZZ</name>
<dbReference type="AlphaFoldDB" id="A0A0F9REX8"/>
<dbReference type="GO" id="GO:0003676">
    <property type="term" value="F:nucleic acid binding"/>
    <property type="evidence" value="ECO:0007669"/>
    <property type="project" value="InterPro"/>
</dbReference>
<dbReference type="GO" id="GO:0015074">
    <property type="term" value="P:DNA integration"/>
    <property type="evidence" value="ECO:0007669"/>
    <property type="project" value="InterPro"/>
</dbReference>